<gene>
    <name evidence="4" type="ORF">L201_000365</name>
</gene>
<feature type="compositionally biased region" description="Acidic residues" evidence="2">
    <location>
        <begin position="515"/>
        <end position="528"/>
    </location>
</feature>
<feature type="region of interest" description="Disordered" evidence="2">
    <location>
        <begin position="470"/>
        <end position="669"/>
    </location>
</feature>
<dbReference type="AlphaFoldDB" id="A0AAX4JJ75"/>
<dbReference type="Pfam" id="PF22766">
    <property type="entry name" value="ZW10_C2"/>
    <property type="match status" value="1"/>
</dbReference>
<dbReference type="GO" id="GO:0005737">
    <property type="term" value="C:cytoplasm"/>
    <property type="evidence" value="ECO:0007669"/>
    <property type="project" value="GOC"/>
</dbReference>
<dbReference type="GO" id="GO:0007094">
    <property type="term" value="P:mitotic spindle assembly checkpoint signaling"/>
    <property type="evidence" value="ECO:0007669"/>
    <property type="project" value="TreeGrafter"/>
</dbReference>
<feature type="region of interest" description="Disordered" evidence="2">
    <location>
        <begin position="1"/>
        <end position="20"/>
    </location>
</feature>
<evidence type="ECO:0000313" key="5">
    <source>
        <dbReference type="Proteomes" id="UP001355207"/>
    </source>
</evidence>
<keyword evidence="5" id="KW-1185">Reference proteome</keyword>
<dbReference type="Gene3D" id="1.10.357.150">
    <property type="match status" value="1"/>
</dbReference>
<sequence length="1026" mass="114249">MFPVPQHLPRTGGESLSSEIPEKDPVLDLLQPLISQGESSKFTGHQVRDVRSNLERAVKDNKDKTHDILINNFPSISSQIQLSTSLHSDISFVRSKVSSLEAEIDHSDTQTSFLPPLIQSLNRHFSATTTRSSAQAHIKALKNLSKHTERIKKLEEAVWLGKGADEWVLNELQTEKGYSINEEEKEEEALLQGTKIIKAIQAKDELLKSMVIQQITEGFHAAISFAVPTAGQGTTLSVQSTVTLQHPRTTPPPQFEPSTSSHYSLAEIYAALSRLGLLQETLQSLSNRLQKEIIQPVVVTSHKISLSTAEKLSILRLEPNTDSSTSTVLEGVKTILDFTSNTIIPSFSSSDTSGIRDQFLESLHKSAFQSILDFVILPSLPPTLSGISDWLSTIQQAVQVESSFSKAGNEVIKPFFENEAGISWAQQRRYAIADQVRQLILGGWGGWESTEKEQEREVINYIEVEVDDEPIIPPVSSKTGTKGEEDFGRGFDKSPKQDRVDIPAVKPDVTKVESDQAEDINMEDDGWGFEESSSSSAAGPSSPRKASPPPPDVPMIEDEEDGWDLDPSPPTPSSIAEPEPEIAKVSEPVQAPKPSKPAREAKRLGKRVAKVKQEEEYDPWASPDPGEDPIKLANGNHHVTNPPVKITSSLTPPHSAPKQDEGEEGWGWDDDTTSAPIMKDSKKEIPDVSALIPPAPESQMHPQKRKEIREEKSVIKELYLVSTACETLVNIAQSILYDINQLKSSELSSPSFESSKLDITLNEAIKEVFILYRALLPTHFINQLKDVPSLAMQAYNDSIYLSTLLTQFDLDGLTINADFDLKEEKRKLEDLSENIFENQLKNQNQLLIESLTDLNELQNTNEEKIYKKDEKVIKGIIRNLESLDRVIKPVLPSSKHLEMISYLITSLIKQLTNNVLDLVDITEIESNRITELFKFVYQLEHIFDHDNIGGIVRWVEGWLKFCYISEILQASLVDITYLIDSGSLIDFTSAELISLVEALFANSEKRDSVIEKIERDGTSGKADSVH</sequence>
<dbReference type="Proteomes" id="UP001355207">
    <property type="component" value="Chromosome 1"/>
</dbReference>
<reference evidence="4 5" key="1">
    <citation type="submission" date="2024-01" db="EMBL/GenBank/DDBJ databases">
        <title>Comparative genomics of Cryptococcus and Kwoniella reveals pathogenesis evolution and contrasting modes of karyotype evolution via chromosome fusion or intercentromeric recombination.</title>
        <authorList>
            <person name="Coelho M.A."/>
            <person name="David-Palma M."/>
            <person name="Shea T."/>
            <person name="Bowers K."/>
            <person name="McGinley-Smith S."/>
            <person name="Mohammad A.W."/>
            <person name="Gnirke A."/>
            <person name="Yurkov A.M."/>
            <person name="Nowrousian M."/>
            <person name="Sun S."/>
            <person name="Cuomo C.A."/>
            <person name="Heitman J."/>
        </authorList>
    </citation>
    <scope>NUCLEOTIDE SEQUENCE [LARGE SCALE GENOMIC DNA]</scope>
    <source>
        <strain evidence="4 5">CBS 6074</strain>
    </source>
</reference>
<protein>
    <recommendedName>
        <fullName evidence="3">ZW10 C-terminal helical domain-containing protein</fullName>
    </recommendedName>
</protein>
<evidence type="ECO:0000256" key="2">
    <source>
        <dbReference type="SAM" id="MobiDB-lite"/>
    </source>
</evidence>
<evidence type="ECO:0000256" key="1">
    <source>
        <dbReference type="SAM" id="Coils"/>
    </source>
</evidence>
<keyword evidence="1" id="KW-0175">Coiled coil</keyword>
<feature type="coiled-coil region" evidence="1">
    <location>
        <begin position="821"/>
        <end position="860"/>
    </location>
</feature>
<feature type="compositionally biased region" description="Low complexity" evidence="2">
    <location>
        <begin position="532"/>
        <end position="545"/>
    </location>
</feature>
<dbReference type="GeneID" id="91091037"/>
<evidence type="ECO:0000259" key="3">
    <source>
        <dbReference type="Pfam" id="PF22766"/>
    </source>
</evidence>
<dbReference type="RefSeq" id="XP_066072264.1">
    <property type="nucleotide sequence ID" value="XM_066216167.1"/>
</dbReference>
<name>A0AAX4JJ75_9TREE</name>
<dbReference type="InterPro" id="IPR046362">
    <property type="entry name" value="Zw10/DSL1_C_sf"/>
</dbReference>
<feature type="domain" description="ZW10 C-terminal helical" evidence="3">
    <location>
        <begin position="871"/>
        <end position="1013"/>
    </location>
</feature>
<organism evidence="4 5">
    <name type="scientific">Kwoniella dendrophila CBS 6074</name>
    <dbReference type="NCBI Taxonomy" id="1295534"/>
    <lineage>
        <taxon>Eukaryota</taxon>
        <taxon>Fungi</taxon>
        <taxon>Dikarya</taxon>
        <taxon>Basidiomycota</taxon>
        <taxon>Agaricomycotina</taxon>
        <taxon>Tremellomycetes</taxon>
        <taxon>Tremellales</taxon>
        <taxon>Cryptococcaceae</taxon>
        <taxon>Kwoniella</taxon>
    </lineage>
</organism>
<dbReference type="GO" id="GO:1990423">
    <property type="term" value="C:RZZ complex"/>
    <property type="evidence" value="ECO:0007669"/>
    <property type="project" value="TreeGrafter"/>
</dbReference>
<dbReference type="InterPro" id="IPR055148">
    <property type="entry name" value="ZW10_C_2"/>
</dbReference>
<dbReference type="PANTHER" id="PTHR12205:SF0">
    <property type="entry name" value="CENTROMERE_KINETOCHORE PROTEIN ZW10 HOMOLOG"/>
    <property type="match status" value="1"/>
</dbReference>
<feature type="compositionally biased region" description="Acidic residues" evidence="2">
    <location>
        <begin position="555"/>
        <end position="564"/>
    </location>
</feature>
<proteinExistence type="predicted"/>
<dbReference type="GO" id="GO:0006888">
    <property type="term" value="P:endoplasmic reticulum to Golgi vesicle-mediated transport"/>
    <property type="evidence" value="ECO:0007669"/>
    <property type="project" value="TreeGrafter"/>
</dbReference>
<feature type="compositionally biased region" description="Basic and acidic residues" evidence="2">
    <location>
        <begin position="481"/>
        <end position="501"/>
    </location>
</feature>
<accession>A0AAX4JJ75</accession>
<evidence type="ECO:0000313" key="4">
    <source>
        <dbReference type="EMBL" id="WWC85501.1"/>
    </source>
</evidence>
<dbReference type="EMBL" id="CP144098">
    <property type="protein sequence ID" value="WWC85501.1"/>
    <property type="molecule type" value="Genomic_DNA"/>
</dbReference>
<dbReference type="PANTHER" id="PTHR12205">
    <property type="entry name" value="CENTROMERE/KINETOCHORE PROTEIN ZW10"/>
    <property type="match status" value="1"/>
</dbReference>